<evidence type="ECO:0000256" key="1">
    <source>
        <dbReference type="SAM" id="MobiDB-lite"/>
    </source>
</evidence>
<dbReference type="Proteomes" id="UP001185922">
    <property type="component" value="Unassembled WGS sequence"/>
</dbReference>
<proteinExistence type="predicted"/>
<dbReference type="AlphaFoldDB" id="A0AAE4R9V3"/>
<reference evidence="3" key="1">
    <citation type="submission" date="2023-10" db="EMBL/GenBank/DDBJ databases">
        <title>Development of a sustainable strategy for remediation of hydrocarbon-contaminated territories based on the waste exchange concept.</title>
        <authorList>
            <person name="Krivoruchko A."/>
        </authorList>
    </citation>
    <scope>NUCLEOTIDE SEQUENCE</scope>
    <source>
        <strain evidence="3">IEGM 1279</strain>
    </source>
</reference>
<sequence length="221" mass="23581">MARPVSRRSQMNRTVLVLAVALLGASLVSCTAHGEPSAAPSVPQSSVAAPSIRQTDDEGRTLPFENPFPNRWSTNNDGSAYEPCTQISEALIREFGLDPQSIEDVAASDFQTARGCSWTFNDDGRSSLSQAVGNLTPAAQGLDGYKRFNAAGTTWYPDIEIDGRRVLVGSIASGECTQIVRSGDAAVVTTITRVGFDRPSTVDVCRTVEQFVRSTLPGIPS</sequence>
<protein>
    <submittedName>
        <fullName evidence="3">DUF3558 family protein</fullName>
    </submittedName>
</protein>
<comment type="caution">
    <text evidence="3">The sequence shown here is derived from an EMBL/GenBank/DDBJ whole genome shotgun (WGS) entry which is preliminary data.</text>
</comment>
<dbReference type="GO" id="GO:0000150">
    <property type="term" value="F:DNA strand exchange activity"/>
    <property type="evidence" value="ECO:0007669"/>
    <property type="project" value="InterPro"/>
</dbReference>
<organism evidence="3 4">
    <name type="scientific">Gordonia amicalis</name>
    <dbReference type="NCBI Taxonomy" id="89053"/>
    <lineage>
        <taxon>Bacteria</taxon>
        <taxon>Bacillati</taxon>
        <taxon>Actinomycetota</taxon>
        <taxon>Actinomycetes</taxon>
        <taxon>Mycobacteriales</taxon>
        <taxon>Gordoniaceae</taxon>
        <taxon>Gordonia</taxon>
    </lineage>
</organism>
<name>A0AAE4R9V3_9ACTN</name>
<feature type="region of interest" description="Disordered" evidence="1">
    <location>
        <begin position="34"/>
        <end position="77"/>
    </location>
</feature>
<dbReference type="PROSITE" id="PS51257">
    <property type="entry name" value="PROKAR_LIPOPROTEIN"/>
    <property type="match status" value="1"/>
</dbReference>
<dbReference type="PROSITE" id="PS00398">
    <property type="entry name" value="RECOMBINASES_2"/>
    <property type="match status" value="1"/>
</dbReference>
<dbReference type="InterPro" id="IPR006118">
    <property type="entry name" value="Recombinase_CS"/>
</dbReference>
<dbReference type="InterPro" id="IPR024520">
    <property type="entry name" value="DUF3558"/>
</dbReference>
<evidence type="ECO:0000313" key="3">
    <source>
        <dbReference type="EMBL" id="MDV6314427.1"/>
    </source>
</evidence>
<accession>A0AAE4R9V3</accession>
<dbReference type="RefSeq" id="WP_317510393.1">
    <property type="nucleotide sequence ID" value="NZ_JAPWID010000032.1"/>
</dbReference>
<feature type="signal peptide" evidence="2">
    <location>
        <begin position="1"/>
        <end position="34"/>
    </location>
</feature>
<keyword evidence="2" id="KW-0732">Signal</keyword>
<gene>
    <name evidence="3" type="ORF">R3Q15_21520</name>
</gene>
<feature type="chain" id="PRO_5042201751" evidence="2">
    <location>
        <begin position="35"/>
        <end position="221"/>
    </location>
</feature>
<evidence type="ECO:0000256" key="2">
    <source>
        <dbReference type="SAM" id="SignalP"/>
    </source>
</evidence>
<evidence type="ECO:0000313" key="4">
    <source>
        <dbReference type="Proteomes" id="UP001185922"/>
    </source>
</evidence>
<feature type="compositionally biased region" description="Low complexity" evidence="1">
    <location>
        <begin position="36"/>
        <end position="51"/>
    </location>
</feature>
<dbReference type="EMBL" id="JAWLKH010000034">
    <property type="protein sequence ID" value="MDV6314427.1"/>
    <property type="molecule type" value="Genomic_DNA"/>
</dbReference>
<dbReference type="Pfam" id="PF12079">
    <property type="entry name" value="DUF3558"/>
    <property type="match status" value="1"/>
</dbReference>